<proteinExistence type="predicted"/>
<dbReference type="RefSeq" id="WP_121346323.1">
    <property type="nucleotide sequence ID" value="NZ_RBLG01000003.1"/>
</dbReference>
<evidence type="ECO:0008006" key="3">
    <source>
        <dbReference type="Google" id="ProtNLM"/>
    </source>
</evidence>
<comment type="caution">
    <text evidence="1">The sequence shown here is derived from an EMBL/GenBank/DDBJ whole genome shotgun (WGS) entry which is preliminary data.</text>
</comment>
<keyword evidence="2" id="KW-1185">Reference proteome</keyword>
<sequence length="164" mass="19219">MNSLKSTLVFLSLIIGLLFSCESEPKNLEIGLNESIYHDDFEYVVTDFKILPVDDYTKRYRIKFKVINNAEVVEHTWNNSIAYIVDSKGNIYNNNKELQIKLNEREPFGWQEIYHTHPQSNETTTLIFDLPTNVTQPYLKVTGKFLMGDVLDLNEYKKMKVKLF</sequence>
<protein>
    <recommendedName>
        <fullName evidence="3">DUF4352 domain-containing protein</fullName>
    </recommendedName>
</protein>
<accession>A0A495PJB3</accession>
<name>A0A495PJB3_9FLAO</name>
<dbReference type="OrthoDB" id="1434699at2"/>
<evidence type="ECO:0000313" key="2">
    <source>
        <dbReference type="Proteomes" id="UP000276282"/>
    </source>
</evidence>
<dbReference type="EMBL" id="RBLG01000003">
    <property type="protein sequence ID" value="RKS50733.1"/>
    <property type="molecule type" value="Genomic_DNA"/>
</dbReference>
<dbReference type="Proteomes" id="UP000276282">
    <property type="component" value="Unassembled WGS sequence"/>
</dbReference>
<gene>
    <name evidence="1" type="ORF">BC962_2507</name>
</gene>
<organism evidence="1 2">
    <name type="scientific">Gillisia mitskevichiae</name>
    <dbReference type="NCBI Taxonomy" id="270921"/>
    <lineage>
        <taxon>Bacteria</taxon>
        <taxon>Pseudomonadati</taxon>
        <taxon>Bacteroidota</taxon>
        <taxon>Flavobacteriia</taxon>
        <taxon>Flavobacteriales</taxon>
        <taxon>Flavobacteriaceae</taxon>
        <taxon>Gillisia</taxon>
    </lineage>
</organism>
<dbReference type="PROSITE" id="PS51257">
    <property type="entry name" value="PROKAR_LIPOPROTEIN"/>
    <property type="match status" value="1"/>
</dbReference>
<dbReference type="AlphaFoldDB" id="A0A495PJB3"/>
<reference evidence="1 2" key="1">
    <citation type="submission" date="2018-10" db="EMBL/GenBank/DDBJ databases">
        <title>Genomic Encyclopedia of Archaeal and Bacterial Type Strains, Phase II (KMG-II): from individual species to whole genera.</title>
        <authorList>
            <person name="Goeker M."/>
        </authorList>
    </citation>
    <scope>NUCLEOTIDE SEQUENCE [LARGE SCALE GENOMIC DNA]</scope>
    <source>
        <strain evidence="1 2">DSM 19839</strain>
    </source>
</reference>
<evidence type="ECO:0000313" key="1">
    <source>
        <dbReference type="EMBL" id="RKS50733.1"/>
    </source>
</evidence>